<name>A0A835Y589_9CHLO</name>
<evidence type="ECO:0000313" key="2">
    <source>
        <dbReference type="EMBL" id="KAG2496380.1"/>
    </source>
</evidence>
<accession>A0A835Y589</accession>
<comment type="caution">
    <text evidence="2">The sequence shown here is derived from an EMBL/GenBank/DDBJ whole genome shotgun (WGS) entry which is preliminary data.</text>
</comment>
<dbReference type="AlphaFoldDB" id="A0A835Y589"/>
<feature type="compositionally biased region" description="Pro residues" evidence="1">
    <location>
        <begin position="160"/>
        <end position="176"/>
    </location>
</feature>
<evidence type="ECO:0000256" key="1">
    <source>
        <dbReference type="SAM" id="MobiDB-lite"/>
    </source>
</evidence>
<organism evidence="2 3">
    <name type="scientific">Edaphochlamys debaryana</name>
    <dbReference type="NCBI Taxonomy" id="47281"/>
    <lineage>
        <taxon>Eukaryota</taxon>
        <taxon>Viridiplantae</taxon>
        <taxon>Chlorophyta</taxon>
        <taxon>core chlorophytes</taxon>
        <taxon>Chlorophyceae</taxon>
        <taxon>CS clade</taxon>
        <taxon>Chlamydomonadales</taxon>
        <taxon>Chlamydomonadales incertae sedis</taxon>
        <taxon>Edaphochlamys</taxon>
    </lineage>
</organism>
<proteinExistence type="predicted"/>
<feature type="region of interest" description="Disordered" evidence="1">
    <location>
        <begin position="157"/>
        <end position="198"/>
    </location>
</feature>
<sequence length="198" mass="21632">MLGALPVFPAVNSSISVTGTVTIFTYLDGNCTDRATTAPDVNLQVTLNGQPYANRQINGYGFTGNCSAPGDLYRNNVTRGDDRFNLVYWYKEHSMTDENGTTWGAAPNVFVLREPSAPNALRSIVLYPSPADSAPVCCNLVYNEPAPADFLTQGSFCRVPAPPPPSPPSPHSPPPKSSHNPPPRRRPPPRRMHNRRLF</sequence>
<dbReference type="OrthoDB" id="529282at2759"/>
<reference evidence="2" key="1">
    <citation type="journal article" date="2020" name="bioRxiv">
        <title>Comparative genomics of Chlamydomonas.</title>
        <authorList>
            <person name="Craig R.J."/>
            <person name="Hasan A.R."/>
            <person name="Ness R.W."/>
            <person name="Keightley P.D."/>
        </authorList>
    </citation>
    <scope>NUCLEOTIDE SEQUENCE</scope>
    <source>
        <strain evidence="2">CCAP 11/70</strain>
    </source>
</reference>
<feature type="compositionally biased region" description="Basic residues" evidence="1">
    <location>
        <begin position="182"/>
        <end position="198"/>
    </location>
</feature>
<gene>
    <name evidence="2" type="ORF">HYH03_005608</name>
</gene>
<protein>
    <submittedName>
        <fullName evidence="2">Uncharacterized protein</fullName>
    </submittedName>
</protein>
<evidence type="ECO:0000313" key="3">
    <source>
        <dbReference type="Proteomes" id="UP000612055"/>
    </source>
</evidence>
<dbReference type="EMBL" id="JAEHOE010000019">
    <property type="protein sequence ID" value="KAG2496380.1"/>
    <property type="molecule type" value="Genomic_DNA"/>
</dbReference>
<keyword evidence="3" id="KW-1185">Reference proteome</keyword>
<dbReference type="Proteomes" id="UP000612055">
    <property type="component" value="Unassembled WGS sequence"/>
</dbReference>